<sequence>MIHLSLSWSIMVRSKSKTTATLPPILALLNLPLIEKIDKQGNGSARVQGDSIERKREKMEYAVAPHPGIGSVPKAMEGEQVAAGWRRWKEAEGEGGEDLAPRGLSILVHNATKAINDLSIGLSVDGPNVECLYLRASCYHALEQYKEVVNDYDAALDLELDSMDKFMLQCLAFYQVGAIAFVALTRLLVLEQLQVAALTTIDMVIASCPITFHTMGN</sequence>
<dbReference type="GO" id="GO:0045892">
    <property type="term" value="P:negative regulation of DNA-templated transcription"/>
    <property type="evidence" value="ECO:0007669"/>
    <property type="project" value="InterPro"/>
</dbReference>
<proteinExistence type="predicted"/>
<dbReference type="PANTHER" id="PTHR44749">
    <property type="entry name" value="SUPPRESSOR OF RPS4-RLD 1"/>
    <property type="match status" value="1"/>
</dbReference>
<reference evidence="3" key="1">
    <citation type="journal article" date="2015" name="Proc. Natl. Acad. Sci. U.S.A.">
        <title>Genome sequencing of adzuki bean (Vigna angularis) provides insight into high starch and low fat accumulation and domestication.</title>
        <authorList>
            <person name="Yang K."/>
            <person name="Tian Z."/>
            <person name="Chen C."/>
            <person name="Luo L."/>
            <person name="Zhao B."/>
            <person name="Wang Z."/>
            <person name="Yu L."/>
            <person name="Li Y."/>
            <person name="Sun Y."/>
            <person name="Li W."/>
            <person name="Chen Y."/>
            <person name="Li Y."/>
            <person name="Zhang Y."/>
            <person name="Ai D."/>
            <person name="Zhao J."/>
            <person name="Shang C."/>
            <person name="Ma Y."/>
            <person name="Wu B."/>
            <person name="Wang M."/>
            <person name="Gao L."/>
            <person name="Sun D."/>
            <person name="Zhang P."/>
            <person name="Guo F."/>
            <person name="Wang W."/>
            <person name="Li Y."/>
            <person name="Wang J."/>
            <person name="Varshney R.K."/>
            <person name="Wang J."/>
            <person name="Ling H.Q."/>
            <person name="Wan P."/>
        </authorList>
    </citation>
    <scope>NUCLEOTIDE SEQUENCE</scope>
    <source>
        <strain evidence="3">cv. Jingnong 6</strain>
    </source>
</reference>
<gene>
    <name evidence="2" type="ORF">LR48_Vigan10g045700</name>
</gene>
<name>A0A0L9VHM8_PHAAN</name>
<dbReference type="STRING" id="3914.A0A0L9VHM8"/>
<dbReference type="EMBL" id="CM003380">
    <property type="protein sequence ID" value="KOM54565.1"/>
    <property type="molecule type" value="Genomic_DNA"/>
</dbReference>
<dbReference type="Gene3D" id="1.25.40.10">
    <property type="entry name" value="Tetratricopeptide repeat domain"/>
    <property type="match status" value="1"/>
</dbReference>
<keyword evidence="1" id="KW-0472">Membrane</keyword>
<dbReference type="Gramene" id="KOM54565">
    <property type="protein sequence ID" value="KOM54565"/>
    <property type="gene ID" value="LR48_Vigan10g045700"/>
</dbReference>
<dbReference type="InterPro" id="IPR044650">
    <property type="entry name" value="SRFR1-like"/>
</dbReference>
<protein>
    <submittedName>
        <fullName evidence="2">Uncharacterized protein</fullName>
    </submittedName>
</protein>
<keyword evidence="1" id="KW-1133">Transmembrane helix</keyword>
<dbReference type="SUPFAM" id="SSF48452">
    <property type="entry name" value="TPR-like"/>
    <property type="match status" value="1"/>
</dbReference>
<dbReference type="AlphaFoldDB" id="A0A0L9VHM8"/>
<evidence type="ECO:0000256" key="1">
    <source>
        <dbReference type="SAM" id="Phobius"/>
    </source>
</evidence>
<evidence type="ECO:0000313" key="3">
    <source>
        <dbReference type="Proteomes" id="UP000053144"/>
    </source>
</evidence>
<organism evidence="2 3">
    <name type="scientific">Phaseolus angularis</name>
    <name type="common">Azuki bean</name>
    <name type="synonym">Vigna angularis</name>
    <dbReference type="NCBI Taxonomy" id="3914"/>
    <lineage>
        <taxon>Eukaryota</taxon>
        <taxon>Viridiplantae</taxon>
        <taxon>Streptophyta</taxon>
        <taxon>Embryophyta</taxon>
        <taxon>Tracheophyta</taxon>
        <taxon>Spermatophyta</taxon>
        <taxon>Magnoliopsida</taxon>
        <taxon>eudicotyledons</taxon>
        <taxon>Gunneridae</taxon>
        <taxon>Pentapetalae</taxon>
        <taxon>rosids</taxon>
        <taxon>fabids</taxon>
        <taxon>Fabales</taxon>
        <taxon>Fabaceae</taxon>
        <taxon>Papilionoideae</taxon>
        <taxon>50 kb inversion clade</taxon>
        <taxon>NPAAA clade</taxon>
        <taxon>indigoferoid/millettioid clade</taxon>
        <taxon>Phaseoleae</taxon>
        <taxon>Vigna</taxon>
    </lineage>
</organism>
<evidence type="ECO:0000313" key="2">
    <source>
        <dbReference type="EMBL" id="KOM54565.1"/>
    </source>
</evidence>
<dbReference type="Proteomes" id="UP000053144">
    <property type="component" value="Chromosome 10"/>
</dbReference>
<feature type="transmembrane region" description="Helical" evidence="1">
    <location>
        <begin position="171"/>
        <end position="189"/>
    </location>
</feature>
<accession>A0A0L9VHM8</accession>
<keyword evidence="1" id="KW-0812">Transmembrane</keyword>
<dbReference type="PANTHER" id="PTHR44749:SF1">
    <property type="entry name" value="TETRATRICOPEPTIDE-LIKE HELICAL DOMAIN-CONTAINING PROTEIN"/>
    <property type="match status" value="1"/>
</dbReference>
<dbReference type="InterPro" id="IPR011990">
    <property type="entry name" value="TPR-like_helical_dom_sf"/>
</dbReference>